<gene>
    <name evidence="1" type="ORF">O181_123637</name>
</gene>
<protein>
    <submittedName>
        <fullName evidence="1">Uncharacterized protein</fullName>
    </submittedName>
</protein>
<proteinExistence type="predicted"/>
<dbReference type="Gene3D" id="1.10.10.10">
    <property type="entry name" value="Winged helix-like DNA-binding domain superfamily/Winged helix DNA-binding domain"/>
    <property type="match status" value="1"/>
</dbReference>
<dbReference type="Proteomes" id="UP000765509">
    <property type="component" value="Unassembled WGS sequence"/>
</dbReference>
<dbReference type="EMBL" id="AVOT02116397">
    <property type="protein sequence ID" value="MBW0583922.1"/>
    <property type="molecule type" value="Genomic_DNA"/>
</dbReference>
<organism evidence="1 2">
    <name type="scientific">Austropuccinia psidii MF-1</name>
    <dbReference type="NCBI Taxonomy" id="1389203"/>
    <lineage>
        <taxon>Eukaryota</taxon>
        <taxon>Fungi</taxon>
        <taxon>Dikarya</taxon>
        <taxon>Basidiomycota</taxon>
        <taxon>Pucciniomycotina</taxon>
        <taxon>Pucciniomycetes</taxon>
        <taxon>Pucciniales</taxon>
        <taxon>Sphaerophragmiaceae</taxon>
        <taxon>Austropuccinia</taxon>
    </lineage>
</organism>
<accession>A0A9Q3KQF2</accession>
<evidence type="ECO:0000313" key="2">
    <source>
        <dbReference type="Proteomes" id="UP000765509"/>
    </source>
</evidence>
<comment type="caution">
    <text evidence="1">The sequence shown here is derived from an EMBL/GenBank/DDBJ whole genome shotgun (WGS) entry which is preliminary data.</text>
</comment>
<dbReference type="OrthoDB" id="2444439at2759"/>
<dbReference type="AlphaFoldDB" id="A0A9Q3KQF2"/>
<keyword evidence="2" id="KW-1185">Reference proteome</keyword>
<name>A0A9Q3KQF2_9BASI</name>
<dbReference type="InterPro" id="IPR036388">
    <property type="entry name" value="WH-like_DNA-bd_sf"/>
</dbReference>
<sequence length="225" mass="24473">MDTCAARAASNARLSFLIPVMSAPPTLYKWIKAPSRKSVCPDLDNANLTSSPLDTMPYLNVETHGQIVGMHQAGLRFQAIFNLAGMPLTTVYGTMKKYKHFGTVQTEKETGRPPMMTAQDFQELKCEIHKLGDLDRQVPIRAQEKGQLGLCLAETSREVATGKPCGQPSTQLPDAHGMGCFLRSNASTVGLSQWLNDIGRDGAASLSTKPGWSRPPGYVVTNTSY</sequence>
<evidence type="ECO:0000313" key="1">
    <source>
        <dbReference type="EMBL" id="MBW0583922.1"/>
    </source>
</evidence>
<reference evidence="1" key="1">
    <citation type="submission" date="2021-03" db="EMBL/GenBank/DDBJ databases">
        <title>Draft genome sequence of rust myrtle Austropuccinia psidii MF-1, a brazilian biotype.</title>
        <authorList>
            <person name="Quecine M.C."/>
            <person name="Pachon D.M.R."/>
            <person name="Bonatelli M.L."/>
            <person name="Correr F.H."/>
            <person name="Franceschini L.M."/>
            <person name="Leite T.F."/>
            <person name="Margarido G.R.A."/>
            <person name="Almeida C.A."/>
            <person name="Ferrarezi J.A."/>
            <person name="Labate C.A."/>
        </authorList>
    </citation>
    <scope>NUCLEOTIDE SEQUENCE</scope>
    <source>
        <strain evidence="1">MF-1</strain>
    </source>
</reference>